<feature type="transmembrane region" description="Helical" evidence="1">
    <location>
        <begin position="104"/>
        <end position="123"/>
    </location>
</feature>
<reference evidence="2" key="2">
    <citation type="journal article" date="2019" name="Genome Biol. Evol.">
        <title>Day and night: Metabolic profiles and evolutionary relationships of six axenic non-marine cyanobacteria.</title>
        <authorList>
            <person name="Will S.E."/>
            <person name="Henke P."/>
            <person name="Boedeker C."/>
            <person name="Huang S."/>
            <person name="Brinkmann H."/>
            <person name="Rohde M."/>
            <person name="Jarek M."/>
            <person name="Friedl T."/>
            <person name="Seufert S."/>
            <person name="Schumacher M."/>
            <person name="Overmann J."/>
            <person name="Neumann-Schaal M."/>
            <person name="Petersen J."/>
        </authorList>
    </citation>
    <scope>NUCLEOTIDE SEQUENCE [LARGE SCALE GENOMIC DNA]</scope>
    <source>
        <strain evidence="2">PCC 7102</strain>
    </source>
</reference>
<evidence type="ECO:0000313" key="2">
    <source>
        <dbReference type="EMBL" id="RUT02039.1"/>
    </source>
</evidence>
<keyword evidence="1" id="KW-1133">Transmembrane helix</keyword>
<comment type="caution">
    <text evidence="2">The sequence shown here is derived from an EMBL/GenBank/DDBJ whole genome shotgun (WGS) entry which is preliminary data.</text>
</comment>
<accession>A0A433V7M0</accession>
<evidence type="ECO:0000313" key="3">
    <source>
        <dbReference type="Proteomes" id="UP000271624"/>
    </source>
</evidence>
<protein>
    <submittedName>
        <fullName evidence="2">Uncharacterized protein</fullName>
    </submittedName>
</protein>
<organism evidence="2 3">
    <name type="scientific">Dulcicalothrix desertica PCC 7102</name>
    <dbReference type="NCBI Taxonomy" id="232991"/>
    <lineage>
        <taxon>Bacteria</taxon>
        <taxon>Bacillati</taxon>
        <taxon>Cyanobacteriota</taxon>
        <taxon>Cyanophyceae</taxon>
        <taxon>Nostocales</taxon>
        <taxon>Calotrichaceae</taxon>
        <taxon>Dulcicalothrix</taxon>
    </lineage>
</organism>
<dbReference type="AlphaFoldDB" id="A0A433V7M0"/>
<dbReference type="RefSeq" id="WP_127084340.1">
    <property type="nucleotide sequence ID" value="NZ_RSCL01000017.1"/>
</dbReference>
<keyword evidence="3" id="KW-1185">Reference proteome</keyword>
<name>A0A433V7M0_9CYAN</name>
<dbReference type="EMBL" id="RSCL01000017">
    <property type="protein sequence ID" value="RUT02039.1"/>
    <property type="molecule type" value="Genomic_DNA"/>
</dbReference>
<dbReference type="Proteomes" id="UP000271624">
    <property type="component" value="Unassembled WGS sequence"/>
</dbReference>
<sequence>MNKTILRFVPYRHCNLYVPLSLKELQQRLTKLSINGIVEKNYGFLFGGNILYSITIINDNYFQIDGPVGYKRLRLLTQGQINCGASTNNQVNLELKMQVANQEILMLTRIWLLFLCFYIYASIFIAIKFALIGFIHLIFLSLIWYLSVQINIRVETNKIMNILRHQLKS</sequence>
<keyword evidence="1" id="KW-0812">Transmembrane</keyword>
<keyword evidence="1" id="KW-0472">Membrane</keyword>
<gene>
    <name evidence="2" type="ORF">DSM106972_061140</name>
</gene>
<evidence type="ECO:0000256" key="1">
    <source>
        <dbReference type="SAM" id="Phobius"/>
    </source>
</evidence>
<reference evidence="2" key="1">
    <citation type="submission" date="2018-12" db="EMBL/GenBank/DDBJ databases">
        <authorList>
            <person name="Will S."/>
            <person name="Neumann-Schaal M."/>
            <person name="Henke P."/>
        </authorList>
    </citation>
    <scope>NUCLEOTIDE SEQUENCE</scope>
    <source>
        <strain evidence="2">PCC 7102</strain>
    </source>
</reference>
<feature type="transmembrane region" description="Helical" evidence="1">
    <location>
        <begin position="129"/>
        <end position="148"/>
    </location>
</feature>
<dbReference type="OrthoDB" id="517797at2"/>
<proteinExistence type="predicted"/>